<feature type="compositionally biased region" description="Basic and acidic residues" evidence="2">
    <location>
        <begin position="526"/>
        <end position="540"/>
    </location>
</feature>
<feature type="region of interest" description="Disordered" evidence="2">
    <location>
        <begin position="989"/>
        <end position="1068"/>
    </location>
</feature>
<accession>A0AAJ0MK14</accession>
<keyword evidence="5" id="KW-1185">Reference proteome</keyword>
<feature type="compositionally biased region" description="Low complexity" evidence="2">
    <location>
        <begin position="1494"/>
        <end position="1507"/>
    </location>
</feature>
<evidence type="ECO:0000256" key="1">
    <source>
        <dbReference type="PROSITE-ProRule" id="PRU00176"/>
    </source>
</evidence>
<name>A0AAJ0MK14_9PEZI</name>
<dbReference type="EMBL" id="JAUIQD010000001">
    <property type="protein sequence ID" value="KAK3363346.1"/>
    <property type="molecule type" value="Genomic_DNA"/>
</dbReference>
<evidence type="ECO:0000259" key="3">
    <source>
        <dbReference type="PROSITE" id="PS50102"/>
    </source>
</evidence>
<dbReference type="GO" id="GO:0003723">
    <property type="term" value="F:RNA binding"/>
    <property type="evidence" value="ECO:0007669"/>
    <property type="project" value="UniProtKB-UniRule"/>
</dbReference>
<feature type="region of interest" description="Disordered" evidence="2">
    <location>
        <begin position="872"/>
        <end position="893"/>
    </location>
</feature>
<feature type="region of interest" description="Disordered" evidence="2">
    <location>
        <begin position="454"/>
        <end position="540"/>
    </location>
</feature>
<reference evidence="4" key="1">
    <citation type="journal article" date="2023" name="Mol. Phylogenet. Evol.">
        <title>Genome-scale phylogeny and comparative genomics of the fungal order Sordariales.</title>
        <authorList>
            <person name="Hensen N."/>
            <person name="Bonometti L."/>
            <person name="Westerberg I."/>
            <person name="Brannstrom I.O."/>
            <person name="Guillou S."/>
            <person name="Cros-Aarteil S."/>
            <person name="Calhoun S."/>
            <person name="Haridas S."/>
            <person name="Kuo A."/>
            <person name="Mondo S."/>
            <person name="Pangilinan J."/>
            <person name="Riley R."/>
            <person name="LaButti K."/>
            <person name="Andreopoulos B."/>
            <person name="Lipzen A."/>
            <person name="Chen C."/>
            <person name="Yan M."/>
            <person name="Daum C."/>
            <person name="Ng V."/>
            <person name="Clum A."/>
            <person name="Steindorff A."/>
            <person name="Ohm R.A."/>
            <person name="Martin F."/>
            <person name="Silar P."/>
            <person name="Natvig D.O."/>
            <person name="Lalanne C."/>
            <person name="Gautier V."/>
            <person name="Ament-Velasquez S.L."/>
            <person name="Kruys A."/>
            <person name="Hutchinson M.I."/>
            <person name="Powell A.J."/>
            <person name="Barry K."/>
            <person name="Miller A.N."/>
            <person name="Grigoriev I.V."/>
            <person name="Debuchy R."/>
            <person name="Gladieux P."/>
            <person name="Hiltunen Thoren M."/>
            <person name="Johannesson H."/>
        </authorList>
    </citation>
    <scope>NUCLEOTIDE SEQUENCE</scope>
    <source>
        <strain evidence="4">CBS 955.72</strain>
    </source>
</reference>
<gene>
    <name evidence="4" type="ORF">B0T25DRAFT_37771</name>
</gene>
<feature type="region of interest" description="Disordered" evidence="2">
    <location>
        <begin position="1232"/>
        <end position="1633"/>
    </location>
</feature>
<dbReference type="InterPro" id="IPR035979">
    <property type="entry name" value="RBD_domain_sf"/>
</dbReference>
<evidence type="ECO:0000256" key="2">
    <source>
        <dbReference type="SAM" id="MobiDB-lite"/>
    </source>
</evidence>
<feature type="compositionally biased region" description="Basic and acidic residues" evidence="2">
    <location>
        <begin position="344"/>
        <end position="355"/>
    </location>
</feature>
<feature type="compositionally biased region" description="Polar residues" evidence="2">
    <location>
        <begin position="1525"/>
        <end position="1535"/>
    </location>
</feature>
<organism evidence="4 5">
    <name type="scientific">Lasiosphaeria hispida</name>
    <dbReference type="NCBI Taxonomy" id="260671"/>
    <lineage>
        <taxon>Eukaryota</taxon>
        <taxon>Fungi</taxon>
        <taxon>Dikarya</taxon>
        <taxon>Ascomycota</taxon>
        <taxon>Pezizomycotina</taxon>
        <taxon>Sordariomycetes</taxon>
        <taxon>Sordariomycetidae</taxon>
        <taxon>Sordariales</taxon>
        <taxon>Lasiosphaeriaceae</taxon>
        <taxon>Lasiosphaeria</taxon>
    </lineage>
</organism>
<comment type="caution">
    <text evidence="4">The sequence shown here is derived from an EMBL/GenBank/DDBJ whole genome shotgun (WGS) entry which is preliminary data.</text>
</comment>
<feature type="compositionally biased region" description="Basic residues" evidence="2">
    <location>
        <begin position="1615"/>
        <end position="1633"/>
    </location>
</feature>
<feature type="compositionally biased region" description="Basic and acidic residues" evidence="2">
    <location>
        <begin position="1406"/>
        <end position="1421"/>
    </location>
</feature>
<feature type="compositionally biased region" description="Polar residues" evidence="2">
    <location>
        <begin position="1551"/>
        <end position="1570"/>
    </location>
</feature>
<feature type="domain" description="RRM" evidence="3">
    <location>
        <begin position="567"/>
        <end position="649"/>
    </location>
</feature>
<feature type="region of interest" description="Disordered" evidence="2">
    <location>
        <begin position="1208"/>
        <end position="1227"/>
    </location>
</feature>
<dbReference type="InterPro" id="IPR012677">
    <property type="entry name" value="Nucleotide-bd_a/b_plait_sf"/>
</dbReference>
<feature type="compositionally biased region" description="Polar residues" evidence="2">
    <location>
        <begin position="1261"/>
        <end position="1271"/>
    </location>
</feature>
<feature type="compositionally biased region" description="Basic residues" evidence="2">
    <location>
        <begin position="1246"/>
        <end position="1259"/>
    </location>
</feature>
<feature type="compositionally biased region" description="Low complexity" evidence="2">
    <location>
        <begin position="701"/>
        <end position="741"/>
    </location>
</feature>
<dbReference type="PROSITE" id="PS50102">
    <property type="entry name" value="RRM"/>
    <property type="match status" value="1"/>
</dbReference>
<evidence type="ECO:0000313" key="4">
    <source>
        <dbReference type="EMBL" id="KAK3363346.1"/>
    </source>
</evidence>
<dbReference type="Proteomes" id="UP001275084">
    <property type="component" value="Unassembled WGS sequence"/>
</dbReference>
<feature type="region of interest" description="Disordered" evidence="2">
    <location>
        <begin position="241"/>
        <end position="276"/>
    </location>
</feature>
<feature type="compositionally biased region" description="Polar residues" evidence="2">
    <location>
        <begin position="1115"/>
        <end position="1124"/>
    </location>
</feature>
<feature type="compositionally biased region" description="Basic residues" evidence="2">
    <location>
        <begin position="472"/>
        <end position="481"/>
    </location>
</feature>
<dbReference type="Gene3D" id="3.30.70.330">
    <property type="match status" value="1"/>
</dbReference>
<feature type="region of interest" description="Disordered" evidence="2">
    <location>
        <begin position="331"/>
        <end position="436"/>
    </location>
</feature>
<keyword evidence="1" id="KW-0694">RNA-binding</keyword>
<feature type="region of interest" description="Disordered" evidence="2">
    <location>
        <begin position="1095"/>
        <end position="1127"/>
    </location>
</feature>
<evidence type="ECO:0000313" key="5">
    <source>
        <dbReference type="Proteomes" id="UP001275084"/>
    </source>
</evidence>
<protein>
    <recommendedName>
        <fullName evidence="3">RRM domain-containing protein</fullName>
    </recommendedName>
</protein>
<feature type="region of interest" description="Disordered" evidence="2">
    <location>
        <begin position="701"/>
        <end position="777"/>
    </location>
</feature>
<proteinExistence type="predicted"/>
<dbReference type="SUPFAM" id="SSF54928">
    <property type="entry name" value="RNA-binding domain, RBD"/>
    <property type="match status" value="1"/>
</dbReference>
<reference evidence="4" key="2">
    <citation type="submission" date="2023-06" db="EMBL/GenBank/DDBJ databases">
        <authorList>
            <consortium name="Lawrence Berkeley National Laboratory"/>
            <person name="Haridas S."/>
            <person name="Hensen N."/>
            <person name="Bonometti L."/>
            <person name="Westerberg I."/>
            <person name="Brannstrom I.O."/>
            <person name="Guillou S."/>
            <person name="Cros-Aarteil S."/>
            <person name="Calhoun S."/>
            <person name="Kuo A."/>
            <person name="Mondo S."/>
            <person name="Pangilinan J."/>
            <person name="Riley R."/>
            <person name="Labutti K."/>
            <person name="Andreopoulos B."/>
            <person name="Lipzen A."/>
            <person name="Chen C."/>
            <person name="Yanf M."/>
            <person name="Daum C."/>
            <person name="Ng V."/>
            <person name="Clum A."/>
            <person name="Steindorff A."/>
            <person name="Ohm R."/>
            <person name="Martin F."/>
            <person name="Silar P."/>
            <person name="Natvig D."/>
            <person name="Lalanne C."/>
            <person name="Gautier V."/>
            <person name="Ament-Velasquez S.L."/>
            <person name="Kruys A."/>
            <person name="Hutchinson M.I."/>
            <person name="Powell A.J."/>
            <person name="Barry K."/>
            <person name="Miller A.N."/>
            <person name="Grigoriev I.V."/>
            <person name="Debuchy R."/>
            <person name="Gladieux P."/>
            <person name="Thoren M.H."/>
            <person name="Johannesson H."/>
        </authorList>
    </citation>
    <scope>NUCLEOTIDE SEQUENCE</scope>
    <source>
        <strain evidence="4">CBS 955.72</strain>
    </source>
</reference>
<sequence length="1633" mass="176032">MGLPRTDRCPGDISPSSAPVSAAVLLSLGSQLRSQAGKKTMFSGVSTHLGVTTNKKQVMMPGMSLYTTMPADSKCIFSLNEQVREKRSLQHVLPKRDAVAWDQARIQAKADAIRKEYPSESKSIVRPVMWEQLYEFFDAHDLYFEGAWNLWAVIKQICNENSPDGGFDQGQCDIVADWAYKWLTHNANLDQLGTWDKNSDILDILSRQDWGSIGDCGPKALDVLRGEFLHWHCYYFDVKPQDNQSSQPPRKGKKSGGKQAKNSKNGANNKPFGEVSVNPEHRLAALGKISTLPLKPSMSLAPILGGLAPILEEQRSVSVPPEVAMGAPTFEKPAATESGNGEFTAKEDLGVDERSGPAAHQTRKSRHQPSKSGPVPADLKLADLHLPDMAAGPSRLPSRHRPEALSPGQPAAQAGLSQDVQKPQPEVPEVPDGSFTSAKSVTAADQVLPAAAIHASGPSQGNNSRPAGFKQGHGKPSKRGHGQQGPTAHGNSGDLRQHRPYHHRSSNQNQGSGGSGSCYPQPPFEHQQRGTGREREPVPSDCRNKLKAGLWEDYLSCDCPRCERQSRSIFIAGLNVTLSATQKIDTLKRFYSRWGKVEDCELSDHRLKRLPLWAALVTFVSTEPVAAAVQHTNSTEIPGLATRARVSYPFYSKFYQQPPQRASYGAPLHRALMANVPHNPAQPLAVEDMERLAQQYPQFYQAQQSAQQHGVQQHHNAQQPPNSANGAAPPALNKAAPPNSKAGKRRPSGFSESKIGFSDGSPRIVTSQPNLADPFVGEPTRRVGSGMMDELKPLAADRGVPVQSFAGLPVIETGNPRIPPNGYSNVPHVPSPSGHLIPQSQHGYPPQHGYLPQHGQFISPRGQAAGFRFGPSGAHPGYLMPQPGHPQPGHPQFMHAPPYGTPGAPGAEVGAGGRNPYAPSFQPAGPPGMYALPHSYHHPPPHGWYPPVPPYPMPMGYGMPPQPPQFAMEPPQHRQAHAPQGTSLPVAQKAPRHNLQSKQPSEEALSDRERSPEVADNLGIQDIRVRLPNRPARTPPKQTESPDASKTGESEQPGDVPLTLDQFTSSDDGPEFIKEALAALNLGFPVAITETAVAEKISAPAEEQKDEPESDETAGASSKPQSSRYRYASQDIRAEPGFMNQTVIRRRVYGHHRVFSEWQDQGDAAATEDVAEGDEAAAAQVTPKVLTAHRDAATNQFWDNWNSPAGYGQFHHLHTPPPPERSSIEVHQEELQMIEQRSLLADKVTRKNGNKKSKSKKKGTQSDASRPSTPSLPAESNVEPHAQGDIPPIQANPTSGPAAQGKKKAKSNEPKVPSNLGKALGKNSTADRNKPLAAAEPQHSHPQEGNNSGLQVPADMGYRGGKAGALRPTKTRTKGVSHLQNLFNAEDEPSTDGESTATRKGNQKAADPELERAGQPDDANHHGSFRGLPKSFDPWPRKPSDGRISPQGLSLPKVIVQPPDRSPPESSALPALGEHSHDNNIQRISAHSHRDSDYFSAKSSFSSRENSPPTKDKTEPELGSPPATGIQQPKSQANSPKPPPGTPTQTKATGDKSTAAQDASFNNAETSNAGAKSATVETTKEDQSEAPADVAPPPVVENEGQLEGKASNASANNRGGKRGGKRGGRYKKRSASS</sequence>
<dbReference type="InterPro" id="IPR000504">
    <property type="entry name" value="RRM_dom"/>
</dbReference>